<evidence type="ECO:0000313" key="12">
    <source>
        <dbReference type="Proteomes" id="UP000008909"/>
    </source>
</evidence>
<evidence type="ECO:0000256" key="6">
    <source>
        <dbReference type="ARBA" id="ARBA00023049"/>
    </source>
</evidence>
<keyword evidence="2 10" id="KW-0645">Protease</keyword>
<keyword evidence="5 9" id="KW-0862">Zinc</keyword>
<dbReference type="Pfam" id="PF01457">
    <property type="entry name" value="Peptidase_M8"/>
    <property type="match status" value="1"/>
</dbReference>
<dbReference type="PANTHER" id="PTHR10942">
    <property type="entry name" value="LEISHMANOLYSIN-LIKE PEPTIDASE"/>
    <property type="match status" value="1"/>
</dbReference>
<reference key="2">
    <citation type="submission" date="2011-10" db="EMBL/GenBank/DDBJ databases">
        <title>The genome and transcriptome sequence of Clonorchis sinensis provide insights into the carcinogenic liver fluke.</title>
        <authorList>
            <person name="Wang X."/>
            <person name="Huang Y."/>
            <person name="Chen W."/>
            <person name="Liu H."/>
            <person name="Guo L."/>
            <person name="Chen Y."/>
            <person name="Luo F."/>
            <person name="Zhou W."/>
            <person name="Sun J."/>
            <person name="Mao Q."/>
            <person name="Liang P."/>
            <person name="Zhou C."/>
            <person name="Tian Y."/>
            <person name="Men J."/>
            <person name="Lv X."/>
            <person name="Huang L."/>
            <person name="Zhou J."/>
            <person name="Hu Y."/>
            <person name="Li R."/>
            <person name="Zhang F."/>
            <person name="Lei H."/>
            <person name="Li X."/>
            <person name="Hu X."/>
            <person name="Liang C."/>
            <person name="Xu J."/>
            <person name="Wu Z."/>
            <person name="Yu X."/>
        </authorList>
    </citation>
    <scope>NUCLEOTIDE SEQUENCE</scope>
    <source>
        <strain>Henan</strain>
    </source>
</reference>
<dbReference type="Proteomes" id="UP000008909">
    <property type="component" value="Unassembled WGS sequence"/>
</dbReference>
<keyword evidence="3 9" id="KW-0479">Metal-binding</keyword>
<dbReference type="InterPro" id="IPR001577">
    <property type="entry name" value="Peptidase_M8"/>
</dbReference>
<dbReference type="GO" id="GO:0006508">
    <property type="term" value="P:proteolysis"/>
    <property type="evidence" value="ECO:0007669"/>
    <property type="project" value="UniProtKB-KW"/>
</dbReference>
<dbReference type="SUPFAM" id="SSF55486">
    <property type="entry name" value="Metalloproteases ('zincins'), catalytic domain"/>
    <property type="match status" value="1"/>
</dbReference>
<keyword evidence="12" id="KW-1185">Reference proteome</keyword>
<accession>G7Y818</accession>
<organism evidence="11 12">
    <name type="scientific">Clonorchis sinensis</name>
    <name type="common">Chinese liver fluke</name>
    <dbReference type="NCBI Taxonomy" id="79923"/>
    <lineage>
        <taxon>Eukaryota</taxon>
        <taxon>Metazoa</taxon>
        <taxon>Spiralia</taxon>
        <taxon>Lophotrochozoa</taxon>
        <taxon>Platyhelminthes</taxon>
        <taxon>Trematoda</taxon>
        <taxon>Digenea</taxon>
        <taxon>Opisthorchiida</taxon>
        <taxon>Opisthorchiata</taxon>
        <taxon>Opisthorchiidae</taxon>
        <taxon>Clonorchis</taxon>
    </lineage>
</organism>
<dbReference type="PANTHER" id="PTHR10942:SF0">
    <property type="entry name" value="LEISHMANOLYSIN-LIKE PEPTIDASE"/>
    <property type="match status" value="1"/>
</dbReference>
<dbReference type="Gene3D" id="3.10.170.20">
    <property type="match status" value="1"/>
</dbReference>
<evidence type="ECO:0000256" key="8">
    <source>
        <dbReference type="PIRSR" id="PIRSR601577-1"/>
    </source>
</evidence>
<dbReference type="GO" id="GO:0046872">
    <property type="term" value="F:metal ion binding"/>
    <property type="evidence" value="ECO:0007669"/>
    <property type="project" value="UniProtKB-KW"/>
</dbReference>
<dbReference type="GO" id="GO:0005737">
    <property type="term" value="C:cytoplasm"/>
    <property type="evidence" value="ECO:0007669"/>
    <property type="project" value="TreeGrafter"/>
</dbReference>
<reference evidence="11" key="1">
    <citation type="journal article" date="2011" name="Genome Biol.">
        <title>The draft genome of the carcinogenic human liver fluke Clonorchis sinensis.</title>
        <authorList>
            <person name="Wang X."/>
            <person name="Chen W."/>
            <person name="Huang Y."/>
            <person name="Sun J."/>
            <person name="Men J."/>
            <person name="Liu H."/>
            <person name="Luo F."/>
            <person name="Guo L."/>
            <person name="Lv X."/>
            <person name="Deng C."/>
            <person name="Zhou C."/>
            <person name="Fan Y."/>
            <person name="Li X."/>
            <person name="Huang L."/>
            <person name="Hu Y."/>
            <person name="Liang C."/>
            <person name="Hu X."/>
            <person name="Xu J."/>
            <person name="Yu X."/>
        </authorList>
    </citation>
    <scope>NUCLEOTIDE SEQUENCE [LARGE SCALE GENOMIC DNA]</scope>
    <source>
        <strain evidence="11">Henan</strain>
    </source>
</reference>
<name>G7Y818_CLOSI</name>
<evidence type="ECO:0000256" key="4">
    <source>
        <dbReference type="ARBA" id="ARBA00022801"/>
    </source>
</evidence>
<protein>
    <recommendedName>
        <fullName evidence="7 10">Leishmanolysin-like peptidase</fullName>
        <ecNumber evidence="10">3.4.24.-</ecNumber>
    </recommendedName>
</protein>
<dbReference type="GO" id="GO:0007155">
    <property type="term" value="P:cell adhesion"/>
    <property type="evidence" value="ECO:0007669"/>
    <property type="project" value="InterPro"/>
</dbReference>
<dbReference type="GO" id="GO:0004222">
    <property type="term" value="F:metalloendopeptidase activity"/>
    <property type="evidence" value="ECO:0007669"/>
    <property type="project" value="UniProtKB-UniRule"/>
</dbReference>
<comment type="similarity">
    <text evidence="1 10">Belongs to the peptidase M8 family.</text>
</comment>
<keyword evidence="6 9" id="KW-0482">Metalloprotease</keyword>
<evidence type="ECO:0000256" key="3">
    <source>
        <dbReference type="ARBA" id="ARBA00022723"/>
    </source>
</evidence>
<comment type="cofactor">
    <cofactor evidence="9 10">
        <name>Zn(2+)</name>
        <dbReference type="ChEBI" id="CHEBI:29105"/>
    </cofactor>
    <text evidence="9 10">Binds 1 zinc ion per subunit.</text>
</comment>
<sequence length="252" mass="28135">MKGELQLAVGLDNGEMRISEIDFECRICTDAGVKVTIPRGVGLAETDLLLIMKTGDHSMCESSDAYASVCVSDEQTDRPILAEISVCSKILQYPNRRQKEIFLHEIAHTLGLTPHSYAFLRYRDGTPRTPRNKSTDVPALGRNGKGVFIPAITTGLEKEIVLQTASKSIQKTVFHFTLPTLLEVARRVFNASNLAAFPMEDLKIEGLEGSHFDGRTALSYEDNLLSMGKPMFNKTVIWEAKLEIFAFFYKEQ</sequence>
<feature type="active site" evidence="8">
    <location>
        <position position="105"/>
    </location>
</feature>
<evidence type="ECO:0000256" key="10">
    <source>
        <dbReference type="RuleBase" id="RU366077"/>
    </source>
</evidence>
<proteinExistence type="inferred from homology"/>
<evidence type="ECO:0000313" key="11">
    <source>
        <dbReference type="EMBL" id="GAA49103.1"/>
    </source>
</evidence>
<keyword evidence="4 10" id="KW-0378">Hydrolase</keyword>
<feature type="binding site" evidence="9">
    <location>
        <position position="211"/>
    </location>
    <ligand>
        <name>Zn(2+)</name>
        <dbReference type="ChEBI" id="CHEBI:29105"/>
        <note>catalytic</note>
    </ligand>
</feature>
<gene>
    <name evidence="11" type="ORF">CLF_102489</name>
</gene>
<evidence type="ECO:0000256" key="7">
    <source>
        <dbReference type="ARBA" id="ARBA00039717"/>
    </source>
</evidence>
<feature type="binding site" evidence="9">
    <location>
        <position position="104"/>
    </location>
    <ligand>
        <name>Zn(2+)</name>
        <dbReference type="ChEBI" id="CHEBI:29105"/>
        <note>catalytic</note>
    </ligand>
</feature>
<dbReference type="EMBL" id="DF142930">
    <property type="protein sequence ID" value="GAA49103.1"/>
    <property type="molecule type" value="Genomic_DNA"/>
</dbReference>
<evidence type="ECO:0000256" key="9">
    <source>
        <dbReference type="PIRSR" id="PIRSR601577-2"/>
    </source>
</evidence>
<evidence type="ECO:0000256" key="2">
    <source>
        <dbReference type="ARBA" id="ARBA00022670"/>
    </source>
</evidence>
<dbReference type="GO" id="GO:0016020">
    <property type="term" value="C:membrane"/>
    <property type="evidence" value="ECO:0007669"/>
    <property type="project" value="InterPro"/>
</dbReference>
<evidence type="ECO:0000256" key="5">
    <source>
        <dbReference type="ARBA" id="ARBA00022833"/>
    </source>
</evidence>
<dbReference type="EC" id="3.4.24.-" evidence="10"/>
<dbReference type="AlphaFoldDB" id="G7Y818"/>
<feature type="binding site" evidence="9">
    <location>
        <position position="108"/>
    </location>
    <ligand>
        <name>Zn(2+)</name>
        <dbReference type="ChEBI" id="CHEBI:29105"/>
        <note>catalytic</note>
    </ligand>
</feature>
<evidence type="ECO:0000256" key="1">
    <source>
        <dbReference type="ARBA" id="ARBA00005860"/>
    </source>
</evidence>